<dbReference type="InterPro" id="IPR005002">
    <property type="entry name" value="PMM"/>
</dbReference>
<dbReference type="GO" id="GO:0005829">
    <property type="term" value="C:cytosol"/>
    <property type="evidence" value="ECO:0007669"/>
    <property type="project" value="TreeGrafter"/>
</dbReference>
<dbReference type="Proteomes" id="UP000786811">
    <property type="component" value="Unassembled WGS sequence"/>
</dbReference>
<dbReference type="PANTHER" id="PTHR10466:SF0">
    <property type="entry name" value="PHOSPHOMANNOMUTASE"/>
    <property type="match status" value="1"/>
</dbReference>
<feature type="binding site" evidence="12">
    <location>
        <position position="12"/>
    </location>
    <ligand>
        <name>Mg(2+)</name>
        <dbReference type="ChEBI" id="CHEBI:18420"/>
        <label>1</label>
    </ligand>
</feature>
<comment type="subcellular location">
    <subcellularLocation>
        <location evidence="1 13">Cytoplasm</location>
    </subcellularLocation>
</comment>
<protein>
    <recommendedName>
        <fullName evidence="5 13">Phosphomannomutase</fullName>
        <ecNumber evidence="5 13">5.4.2.8</ecNumber>
    </recommendedName>
</protein>
<dbReference type="InterPro" id="IPR036412">
    <property type="entry name" value="HAD-like_sf"/>
</dbReference>
<evidence type="ECO:0000313" key="14">
    <source>
        <dbReference type="EMBL" id="CAG5093626.1"/>
    </source>
</evidence>
<comment type="cofactor">
    <cofactor evidence="12">
        <name>Mg(2+)</name>
        <dbReference type="ChEBI" id="CHEBI:18420"/>
    </cofactor>
</comment>
<evidence type="ECO:0000256" key="9">
    <source>
        <dbReference type="ARBA" id="ARBA00023235"/>
    </source>
</evidence>
<dbReference type="GO" id="GO:0004615">
    <property type="term" value="F:phosphomannomutase activity"/>
    <property type="evidence" value="ECO:0007669"/>
    <property type="project" value="UniProtKB-EC"/>
</dbReference>
<evidence type="ECO:0000256" key="10">
    <source>
        <dbReference type="PIRSR" id="PIRSR605002-1"/>
    </source>
</evidence>
<evidence type="ECO:0000256" key="13">
    <source>
        <dbReference type="RuleBase" id="RU361118"/>
    </source>
</evidence>
<evidence type="ECO:0000256" key="11">
    <source>
        <dbReference type="PIRSR" id="PIRSR605002-2"/>
    </source>
</evidence>
<evidence type="ECO:0000256" key="5">
    <source>
        <dbReference type="ARBA" id="ARBA00012730"/>
    </source>
</evidence>
<comment type="subunit">
    <text evidence="4 13">Homodimer.</text>
</comment>
<dbReference type="Pfam" id="PF03332">
    <property type="entry name" value="PMM"/>
    <property type="match status" value="1"/>
</dbReference>
<dbReference type="GO" id="GO:0009298">
    <property type="term" value="P:GDP-mannose biosynthetic process"/>
    <property type="evidence" value="ECO:0007669"/>
    <property type="project" value="UniProtKB-UniPathway"/>
</dbReference>
<feature type="binding site" evidence="11">
    <location>
        <position position="142"/>
    </location>
    <ligand>
        <name>alpha-D-mannose 1-phosphate</name>
        <dbReference type="ChEBI" id="CHEBI:58409"/>
    </ligand>
</feature>
<evidence type="ECO:0000256" key="4">
    <source>
        <dbReference type="ARBA" id="ARBA00011738"/>
    </source>
</evidence>
<keyword evidence="9 13" id="KW-0413">Isomerase</keyword>
<feature type="binding site" evidence="12">
    <location>
        <position position="220"/>
    </location>
    <ligand>
        <name>Mg(2+)</name>
        <dbReference type="ChEBI" id="CHEBI:18420"/>
        <label>1</label>
    </ligand>
</feature>
<feature type="binding site" evidence="12">
    <location>
        <position position="10"/>
    </location>
    <ligand>
        <name>Mg(2+)</name>
        <dbReference type="ChEBI" id="CHEBI:18420"/>
        <label>1</label>
    </ligand>
</feature>
<dbReference type="OrthoDB" id="10264771at2759"/>
<dbReference type="InterPro" id="IPR006379">
    <property type="entry name" value="HAD-SF_hydro_IIB"/>
</dbReference>
<dbReference type="SFLD" id="SFLDS00003">
    <property type="entry name" value="Haloacid_Dehalogenase"/>
    <property type="match status" value="1"/>
</dbReference>
<dbReference type="GO" id="GO:0006013">
    <property type="term" value="P:mannose metabolic process"/>
    <property type="evidence" value="ECO:0007669"/>
    <property type="project" value="TreeGrafter"/>
</dbReference>
<dbReference type="SUPFAM" id="SSF56784">
    <property type="entry name" value="HAD-like"/>
    <property type="match status" value="1"/>
</dbReference>
<evidence type="ECO:0000256" key="3">
    <source>
        <dbReference type="ARBA" id="ARBA00009736"/>
    </source>
</evidence>
<feature type="non-terminal residue" evidence="14">
    <location>
        <position position="1"/>
    </location>
</feature>
<dbReference type="UniPathway" id="UPA00126">
    <property type="reaction ID" value="UER00424"/>
</dbReference>
<feature type="binding site" evidence="11">
    <location>
        <position position="135"/>
    </location>
    <ligand>
        <name>alpha-D-mannose 1-phosphate</name>
        <dbReference type="ChEBI" id="CHEBI:58409"/>
    </ligand>
</feature>
<dbReference type="SFLD" id="SFLDG01143">
    <property type="entry name" value="C2.B.3:_Phosphomannomutase_Lik"/>
    <property type="match status" value="1"/>
</dbReference>
<dbReference type="Gene3D" id="3.30.1240.20">
    <property type="match status" value="1"/>
</dbReference>
<keyword evidence="6 13" id="KW-0963">Cytoplasm</keyword>
<organism evidence="14 15">
    <name type="scientific">Cotesia congregata</name>
    <name type="common">Parasitoid wasp</name>
    <name type="synonym">Apanteles congregatus</name>
    <dbReference type="NCBI Taxonomy" id="51543"/>
    <lineage>
        <taxon>Eukaryota</taxon>
        <taxon>Metazoa</taxon>
        <taxon>Ecdysozoa</taxon>
        <taxon>Arthropoda</taxon>
        <taxon>Hexapoda</taxon>
        <taxon>Insecta</taxon>
        <taxon>Pterygota</taxon>
        <taxon>Neoptera</taxon>
        <taxon>Endopterygota</taxon>
        <taxon>Hymenoptera</taxon>
        <taxon>Apocrita</taxon>
        <taxon>Ichneumonoidea</taxon>
        <taxon>Braconidae</taxon>
        <taxon>Microgastrinae</taxon>
        <taxon>Cotesia</taxon>
    </lineage>
</organism>
<dbReference type="GO" id="GO:0046872">
    <property type="term" value="F:metal ion binding"/>
    <property type="evidence" value="ECO:0007669"/>
    <property type="project" value="UniProtKB-KW"/>
</dbReference>
<feature type="binding site" evidence="11">
    <location>
        <position position="19"/>
    </location>
    <ligand>
        <name>alpha-D-mannose 1-phosphate</name>
        <dbReference type="ChEBI" id="CHEBI:58409"/>
    </ligand>
</feature>
<dbReference type="SFLD" id="SFLDF00445">
    <property type="entry name" value="alpha-phosphomannomutase"/>
    <property type="match status" value="1"/>
</dbReference>
<feature type="active site" description="Nucleophile" evidence="10">
    <location>
        <position position="10"/>
    </location>
</feature>
<dbReference type="AlphaFoldDB" id="A0A8J2HEP4"/>
<accession>A0A8J2HEP4</accession>
<feature type="binding site" evidence="11">
    <location>
        <position position="124"/>
    </location>
    <ligand>
        <name>alpha-D-mannose 1-phosphate</name>
        <dbReference type="ChEBI" id="CHEBI:58409"/>
    </ligand>
</feature>
<keyword evidence="15" id="KW-1185">Reference proteome</keyword>
<keyword evidence="8 12" id="KW-0460">Magnesium</keyword>
<dbReference type="EMBL" id="CAJNRD030001120">
    <property type="protein sequence ID" value="CAG5093626.1"/>
    <property type="molecule type" value="Genomic_DNA"/>
</dbReference>
<gene>
    <name evidence="14" type="ORF">HICCMSTLAB_LOCUS6962</name>
</gene>
<dbReference type="SFLD" id="SFLDG01140">
    <property type="entry name" value="C2.B:_Phosphomannomutase_and_P"/>
    <property type="match status" value="1"/>
</dbReference>
<evidence type="ECO:0000256" key="6">
    <source>
        <dbReference type="ARBA" id="ARBA00022490"/>
    </source>
</evidence>
<evidence type="ECO:0000256" key="2">
    <source>
        <dbReference type="ARBA" id="ARBA00004699"/>
    </source>
</evidence>
<proteinExistence type="inferred from homology"/>
<feature type="binding site" evidence="11">
    <location>
        <position position="180"/>
    </location>
    <ligand>
        <name>alpha-D-mannose 1-phosphate</name>
        <dbReference type="ChEBI" id="CHEBI:58409"/>
    </ligand>
</feature>
<reference evidence="14" key="1">
    <citation type="submission" date="2021-04" db="EMBL/GenBank/DDBJ databases">
        <authorList>
            <person name="Chebbi M.A.C M."/>
        </authorList>
    </citation>
    <scope>NUCLEOTIDE SEQUENCE</scope>
</reference>
<evidence type="ECO:0000256" key="12">
    <source>
        <dbReference type="PIRSR" id="PIRSR605002-3"/>
    </source>
</evidence>
<comment type="caution">
    <text evidence="14">The sequence shown here is derived from an EMBL/GenBank/DDBJ whole genome shotgun (WGS) entry which is preliminary data.</text>
</comment>
<dbReference type="NCBIfam" id="TIGR01484">
    <property type="entry name" value="HAD-SF-IIB"/>
    <property type="match status" value="1"/>
</dbReference>
<comment type="similarity">
    <text evidence="3 13">Belongs to the eukaryotic PMM family.</text>
</comment>
<keyword evidence="7 12" id="KW-0479">Metal-binding</keyword>
<sequence length="388" mass="43493">MSKKIICLFDVDGTLTKPRLKIEPHVEKTLHEISKKQQLDLAVVGGSDLEKVKEQLGGNEVFKKFKYVFSENGLVAYKDGKQLPSESIQNFIGEDSLQDFINFCLRYISELKLPFKRGTFIEFRTGMINVSPVGRNCSHKERLQFYEYDKEHHVREKFIQALKKEFSDLALTYSIGGQISFDVFPIGWDKTYCLRHIDEYDEIHFFGDKTREGGNDYEIYESDLTVGHRVSGPEDTLKQLKVLCEVLDEKRPTILGKRSVPPAPGKMAHLVSTRPILASLAAVLISEASPSSNPPPKATPSIAAITGAGIVSTLVIKLRIISNRSRKSAPAENIFGTRLRIMSTRTFSSLRILSTASVNWATRFLLKAFLASGRLSPKTAIPLSLPSR</sequence>
<evidence type="ECO:0000313" key="15">
    <source>
        <dbReference type="Proteomes" id="UP000786811"/>
    </source>
</evidence>
<dbReference type="InterPro" id="IPR023214">
    <property type="entry name" value="HAD_sf"/>
</dbReference>
<feature type="binding site" evidence="11">
    <location>
        <position position="182"/>
    </location>
    <ligand>
        <name>alpha-D-mannose 1-phosphate</name>
        <dbReference type="ChEBI" id="CHEBI:58409"/>
    </ligand>
</feature>
<dbReference type="CDD" id="cd02585">
    <property type="entry name" value="HAD_PMM"/>
    <property type="match status" value="1"/>
</dbReference>
<dbReference type="FunFam" id="3.30.1240.20:FF:000001">
    <property type="entry name" value="Phosphomannomutase"/>
    <property type="match status" value="1"/>
</dbReference>
<evidence type="ECO:0000256" key="7">
    <source>
        <dbReference type="ARBA" id="ARBA00022723"/>
    </source>
</evidence>
<name>A0A8J2HEP4_COTCN</name>
<dbReference type="EC" id="5.4.2.8" evidence="5 13"/>
<feature type="binding site" evidence="12">
    <location>
        <position position="208"/>
    </location>
    <ligand>
        <name>Mg(2+)</name>
        <dbReference type="ChEBI" id="CHEBI:18420"/>
        <label>1</label>
    </ligand>
</feature>
<feature type="binding site" evidence="12">
    <location>
        <position position="225"/>
    </location>
    <ligand>
        <name>Mg(2+)</name>
        <dbReference type="ChEBI" id="CHEBI:18420"/>
        <label>1</label>
    </ligand>
</feature>
<evidence type="ECO:0000256" key="1">
    <source>
        <dbReference type="ARBA" id="ARBA00004496"/>
    </source>
</evidence>
<dbReference type="GO" id="GO:0006487">
    <property type="term" value="P:protein N-linked glycosylation"/>
    <property type="evidence" value="ECO:0007669"/>
    <property type="project" value="TreeGrafter"/>
</dbReference>
<dbReference type="InterPro" id="IPR043169">
    <property type="entry name" value="PMM_cap"/>
</dbReference>
<dbReference type="Gene3D" id="3.40.50.1000">
    <property type="entry name" value="HAD superfamily/HAD-like"/>
    <property type="match status" value="1"/>
</dbReference>
<comment type="function">
    <text evidence="13">Involved in the synthesis of the GDP-mannose and dolichol-phosphate-mannose required for a number of critical mannosyl transfer reactions.</text>
</comment>
<evidence type="ECO:0000256" key="8">
    <source>
        <dbReference type="ARBA" id="ARBA00022842"/>
    </source>
</evidence>
<comment type="catalytic activity">
    <reaction evidence="13">
        <text>alpha-D-mannose 1-phosphate = D-mannose 6-phosphate</text>
        <dbReference type="Rhea" id="RHEA:11140"/>
        <dbReference type="ChEBI" id="CHEBI:58409"/>
        <dbReference type="ChEBI" id="CHEBI:58735"/>
        <dbReference type="EC" id="5.4.2.8"/>
    </reaction>
</comment>
<comment type="pathway">
    <text evidence="2 13">Nucleotide-sugar biosynthesis; GDP-alpha-D-mannose biosynthesis; alpha-D-mannose 1-phosphate from D-fructose 6-phosphate: step 2/2.</text>
</comment>
<feature type="active site" description="Proton donor/acceptor" evidence="10">
    <location>
        <position position="12"/>
    </location>
</feature>
<dbReference type="PANTHER" id="PTHR10466">
    <property type="entry name" value="PHOSPHOMANNOMUTASE"/>
    <property type="match status" value="1"/>
</dbReference>